<dbReference type="Proteomes" id="UP000664859">
    <property type="component" value="Unassembled WGS sequence"/>
</dbReference>
<proteinExistence type="predicted"/>
<gene>
    <name evidence="2" type="ORF">JKP88DRAFT_262139</name>
</gene>
<feature type="compositionally biased region" description="Low complexity" evidence="1">
    <location>
        <begin position="140"/>
        <end position="151"/>
    </location>
</feature>
<accession>A0A836CMR7</accession>
<protein>
    <submittedName>
        <fullName evidence="2">Uncharacterized protein</fullName>
    </submittedName>
</protein>
<dbReference type="AlphaFoldDB" id="A0A836CMR7"/>
<name>A0A836CMR7_9STRA</name>
<feature type="compositionally biased region" description="Polar residues" evidence="1">
    <location>
        <begin position="105"/>
        <end position="132"/>
    </location>
</feature>
<sequence length="221" mass="24248">MPGLIDSARDDGFADTSHADGRAASDRSYPIGDPDYEQGVKADYWHIIESCAMPLIQETVQVVTTFRTAIAQLGESIEQERAGIKRKRQSLTHIKEQTWKLLQPMQSDAQAVATRSTQRGRPQFNRDSSGFSLDSCMERTSSTAPPSSTDTFEVQRSGKASGRPHMSLGRSRFDEHEGGNAASYAFDHSAQQTDEFQAAAHGKEAGAGEAAEDEDQYTRES</sequence>
<reference evidence="2" key="1">
    <citation type="submission" date="2021-02" db="EMBL/GenBank/DDBJ databases">
        <title>First Annotated Genome of the Yellow-green Alga Tribonema minus.</title>
        <authorList>
            <person name="Mahan K.M."/>
        </authorList>
    </citation>
    <scope>NUCLEOTIDE SEQUENCE</scope>
    <source>
        <strain evidence="2">UTEX B ZZ1240</strain>
    </source>
</reference>
<evidence type="ECO:0000313" key="2">
    <source>
        <dbReference type="EMBL" id="KAG5189071.1"/>
    </source>
</evidence>
<feature type="region of interest" description="Disordered" evidence="1">
    <location>
        <begin position="105"/>
        <end position="221"/>
    </location>
</feature>
<comment type="caution">
    <text evidence="2">The sequence shown here is derived from an EMBL/GenBank/DDBJ whole genome shotgun (WGS) entry which is preliminary data.</text>
</comment>
<organism evidence="2 3">
    <name type="scientific">Tribonema minus</name>
    <dbReference type="NCBI Taxonomy" id="303371"/>
    <lineage>
        <taxon>Eukaryota</taxon>
        <taxon>Sar</taxon>
        <taxon>Stramenopiles</taxon>
        <taxon>Ochrophyta</taxon>
        <taxon>PX clade</taxon>
        <taxon>Xanthophyceae</taxon>
        <taxon>Tribonematales</taxon>
        <taxon>Tribonemataceae</taxon>
        <taxon>Tribonema</taxon>
    </lineage>
</organism>
<keyword evidence="3" id="KW-1185">Reference proteome</keyword>
<evidence type="ECO:0000313" key="3">
    <source>
        <dbReference type="Proteomes" id="UP000664859"/>
    </source>
</evidence>
<feature type="region of interest" description="Disordered" evidence="1">
    <location>
        <begin position="1"/>
        <end position="33"/>
    </location>
</feature>
<evidence type="ECO:0000256" key="1">
    <source>
        <dbReference type="SAM" id="MobiDB-lite"/>
    </source>
</evidence>
<dbReference type="EMBL" id="JAFCMP010000057">
    <property type="protein sequence ID" value="KAG5189071.1"/>
    <property type="molecule type" value="Genomic_DNA"/>
</dbReference>
<feature type="compositionally biased region" description="Basic and acidic residues" evidence="1">
    <location>
        <begin position="7"/>
        <end position="25"/>
    </location>
</feature>